<feature type="transmembrane region" description="Helical" evidence="1">
    <location>
        <begin position="33"/>
        <end position="52"/>
    </location>
</feature>
<dbReference type="AlphaFoldDB" id="E0SS64"/>
<keyword evidence="1" id="KW-1133">Transmembrane helix</keyword>
<dbReference type="HOGENOM" id="CLU_2985655_0_0_2"/>
<accession>E0SS64</accession>
<protein>
    <submittedName>
        <fullName evidence="2">Uncharacterized protein</fullName>
    </submittedName>
</protein>
<evidence type="ECO:0000256" key="1">
    <source>
        <dbReference type="SAM" id="Phobius"/>
    </source>
</evidence>
<dbReference type="EMBL" id="CP002098">
    <property type="protein sequence ID" value="ADM28521.1"/>
    <property type="molecule type" value="Genomic_DNA"/>
</dbReference>
<proteinExistence type="predicted"/>
<keyword evidence="3" id="KW-1185">Reference proteome</keyword>
<evidence type="ECO:0000313" key="3">
    <source>
        <dbReference type="Proteomes" id="UP000001304"/>
    </source>
</evidence>
<keyword evidence="1" id="KW-0472">Membrane</keyword>
<dbReference type="Proteomes" id="UP000001304">
    <property type="component" value="Chromosome"/>
</dbReference>
<name>E0SS64_IGNAA</name>
<dbReference type="BioCyc" id="IAGG583356:GHAH-1711-MONOMER"/>
<evidence type="ECO:0000313" key="2">
    <source>
        <dbReference type="EMBL" id="ADM28521.1"/>
    </source>
</evidence>
<dbReference type="KEGG" id="iag:Igag_1724"/>
<gene>
    <name evidence="2" type="ordered locus">Igag_1724</name>
</gene>
<dbReference type="STRING" id="583356.Igag_1724"/>
<reference evidence="2 3" key="1">
    <citation type="journal article" date="2010" name="Stand. Genomic Sci.">
        <title>Complete genome sequence of Ignisphaera aggregans type strain (AQ1.S1).</title>
        <authorList>
            <person name="Goker M."/>
            <person name="Held B."/>
            <person name="Lapidus A."/>
            <person name="Nolan M."/>
            <person name="Spring S."/>
            <person name="Yasawong M."/>
            <person name="Lucas S."/>
            <person name="Glavina Del Rio T."/>
            <person name="Tice H."/>
            <person name="Cheng J.F."/>
            <person name="Goodwin L."/>
            <person name="Tapia R."/>
            <person name="Pitluck S."/>
            <person name="Liolios K."/>
            <person name="Ivanova N."/>
            <person name="Mavromatis K."/>
            <person name="Mikhailova N."/>
            <person name="Pati A."/>
            <person name="Chen A."/>
            <person name="Palaniappan K."/>
            <person name="Brambilla E."/>
            <person name="Land M."/>
            <person name="Hauser L."/>
            <person name="Chang Y.J."/>
            <person name="Jeffries C.D."/>
            <person name="Brettin T."/>
            <person name="Detter J.C."/>
            <person name="Han C."/>
            <person name="Rohde M."/>
            <person name="Sikorski J."/>
            <person name="Woyke T."/>
            <person name="Bristow J."/>
            <person name="Eisen J.A."/>
            <person name="Markowitz V."/>
            <person name="Hugenholtz P."/>
            <person name="Kyrpides N.C."/>
            <person name="Klenk H.P."/>
        </authorList>
    </citation>
    <scope>NUCLEOTIDE SEQUENCE [LARGE SCALE GENOMIC DNA]</scope>
    <source>
        <strain evidence="3">DSM 17230 / JCM 13409 / AQ1.S1</strain>
    </source>
</reference>
<organism evidence="2 3">
    <name type="scientific">Ignisphaera aggregans (strain DSM 17230 / JCM 13409 / AQ1.S1)</name>
    <dbReference type="NCBI Taxonomy" id="583356"/>
    <lineage>
        <taxon>Archaea</taxon>
        <taxon>Thermoproteota</taxon>
        <taxon>Thermoprotei</taxon>
        <taxon>Desulfurococcales</taxon>
        <taxon>Desulfurococcaceae</taxon>
        <taxon>Ignisphaera</taxon>
    </lineage>
</organism>
<sequence length="57" mass="6031">MVNEIVIEDEALPYAHVVVVEIPKRLAERLEGLGLSGRVIVGLLTLGALGLIPDVVA</sequence>
<keyword evidence="1" id="KW-0812">Transmembrane</keyword>